<dbReference type="RefSeq" id="WP_065016373.1">
    <property type="nucleotide sequence ID" value="NZ_LZKJ01000197.1"/>
</dbReference>
<dbReference type="Proteomes" id="UP000093592">
    <property type="component" value="Unassembled WGS sequence"/>
</dbReference>
<dbReference type="EMBL" id="LZKJ01000197">
    <property type="protein sequence ID" value="OBI40584.1"/>
    <property type="molecule type" value="Genomic_DNA"/>
</dbReference>
<protein>
    <recommendedName>
        <fullName evidence="3">Alpha/beta hydrolase</fullName>
    </recommendedName>
</protein>
<name>A0A1A2YQQ9_9MYCO</name>
<accession>A0A1A2YQQ9</accession>
<evidence type="ECO:0000313" key="1">
    <source>
        <dbReference type="EMBL" id="OBI40584.1"/>
    </source>
</evidence>
<dbReference type="OrthoDB" id="9773549at2"/>
<dbReference type="AlphaFoldDB" id="A0A1A2YQQ9"/>
<sequence>MRPSTYLLPLDDRVLTRAGMLRMTRERLGVDPVEVPGGHNTYVAHSEQVAELIDQATST</sequence>
<organism evidence="1 2">
    <name type="scientific">Mycobacterium kyorinense</name>
    <dbReference type="NCBI Taxonomy" id="487514"/>
    <lineage>
        <taxon>Bacteria</taxon>
        <taxon>Bacillati</taxon>
        <taxon>Actinomycetota</taxon>
        <taxon>Actinomycetes</taxon>
        <taxon>Mycobacteriales</taxon>
        <taxon>Mycobacteriaceae</taxon>
        <taxon>Mycobacterium</taxon>
    </lineage>
</organism>
<evidence type="ECO:0008006" key="3">
    <source>
        <dbReference type="Google" id="ProtNLM"/>
    </source>
</evidence>
<reference evidence="2" key="1">
    <citation type="submission" date="2016-06" db="EMBL/GenBank/DDBJ databases">
        <authorList>
            <person name="Sutton G."/>
            <person name="Brinkac L."/>
            <person name="Sanka R."/>
            <person name="Adams M."/>
            <person name="Lau E."/>
            <person name="Sam S."/>
            <person name="Sreng N."/>
            <person name="Him V."/>
            <person name="Kerleguer A."/>
            <person name="Cheng S."/>
        </authorList>
    </citation>
    <scope>NUCLEOTIDE SEQUENCE [LARGE SCALE GENOMIC DNA]</scope>
    <source>
        <strain evidence="2">E861</strain>
    </source>
</reference>
<comment type="caution">
    <text evidence="1">The sequence shown here is derived from an EMBL/GenBank/DDBJ whole genome shotgun (WGS) entry which is preliminary data.</text>
</comment>
<evidence type="ECO:0000313" key="2">
    <source>
        <dbReference type="Proteomes" id="UP000093592"/>
    </source>
</evidence>
<gene>
    <name evidence="1" type="ORF">A5707_09215</name>
</gene>
<proteinExistence type="predicted"/>